<evidence type="ECO:0000313" key="7">
    <source>
        <dbReference type="Proteomes" id="UP001214628"/>
    </source>
</evidence>
<name>A0AAF0JDN4_9BASI</name>
<evidence type="ECO:0000259" key="4">
    <source>
        <dbReference type="Pfam" id="PF04112"/>
    </source>
</evidence>
<protein>
    <submittedName>
        <fullName evidence="6">N-alpha-acetyltransferase, non-catalitic subunit</fullName>
    </submittedName>
</protein>
<proteinExistence type="inferred from homology"/>
<dbReference type="Pfam" id="PF25789">
    <property type="entry name" value="TPR_NAA35"/>
    <property type="match status" value="1"/>
</dbReference>
<evidence type="ECO:0000259" key="5">
    <source>
        <dbReference type="Pfam" id="PF25789"/>
    </source>
</evidence>
<evidence type="ECO:0000313" key="6">
    <source>
        <dbReference type="EMBL" id="WFD42838.1"/>
    </source>
</evidence>
<dbReference type="PANTHER" id="PTHR21373">
    <property type="entry name" value="GLUCOSE REPRESSIBLE PROTEIN MAK10"/>
    <property type="match status" value="1"/>
</dbReference>
<dbReference type="EMBL" id="CP118375">
    <property type="protein sequence ID" value="WFD42838.1"/>
    <property type="molecule type" value="Genomic_DNA"/>
</dbReference>
<dbReference type="InterPro" id="IPR057983">
    <property type="entry name" value="NAA35-like_N"/>
</dbReference>
<evidence type="ECO:0000256" key="2">
    <source>
        <dbReference type="ARBA" id="ARBA00006289"/>
    </source>
</evidence>
<dbReference type="AlphaFoldDB" id="A0AAF0JDN4"/>
<reference evidence="6" key="1">
    <citation type="submission" date="2023-02" db="EMBL/GenBank/DDBJ databases">
        <title>Mating type loci evolution in Malassezia.</title>
        <authorList>
            <person name="Coelho M.A."/>
        </authorList>
    </citation>
    <scope>NUCLEOTIDE SEQUENCE</scope>
    <source>
        <strain evidence="6">CBS 14136</strain>
    </source>
</reference>
<feature type="domain" description="NAA35-like TPR repeats" evidence="5">
    <location>
        <begin position="314"/>
        <end position="502"/>
    </location>
</feature>
<comment type="subcellular location">
    <subcellularLocation>
        <location evidence="1">Cytoplasm</location>
    </subcellularLocation>
</comment>
<dbReference type="Proteomes" id="UP001214628">
    <property type="component" value="Chromosome 1"/>
</dbReference>
<evidence type="ECO:0000256" key="3">
    <source>
        <dbReference type="ARBA" id="ARBA00022490"/>
    </source>
</evidence>
<dbReference type="InterPro" id="IPR007244">
    <property type="entry name" value="Naa35_N"/>
</dbReference>
<evidence type="ECO:0000256" key="1">
    <source>
        <dbReference type="ARBA" id="ARBA00004496"/>
    </source>
</evidence>
<dbReference type="PANTHER" id="PTHR21373:SF0">
    <property type="entry name" value="N-ALPHA-ACETYLTRANSFERASE 35, NATC AUXILIARY SUBUNIT"/>
    <property type="match status" value="1"/>
</dbReference>
<feature type="domain" description="NAA35-like N-terminal" evidence="4">
    <location>
        <begin position="22"/>
        <end position="172"/>
    </location>
</feature>
<dbReference type="GO" id="GO:0031417">
    <property type="term" value="C:NatC complex"/>
    <property type="evidence" value="ECO:0007669"/>
    <property type="project" value="InterPro"/>
</dbReference>
<sequence length="692" mass="78888">MEEVYEDCTSEFWTVLRPIAAEQLVMSDGFSLQRLMHALEVMDPNMDAGMPYPPNMIDERDRVQIPFTIPEKISDDELCFVMDRLFALELEWIKGAALGQTLYTCRYYHEYMYTGLSNSLHYTYDTLTSFVLATAKCCALQYHELMHQRVLDGEDFNGDPGGIALPDGIDVPSVVANLNKAMERLFGDDSIHSRKLYDRLAAKKHWLKCIAAVCRSVPDIIDAEFHLVACNRHWNQLDPNTSKDSALGDSYLVDGPASVQSFFDVTMSRIFSTQIPLRPLAPKSALEVWSEWKSVIEVEMPILFRVACTPDVLPRLALLSGVALSFQQHAMTPFVRSLAQSIIHTGYTSTGEKQQLEFVAVSAIEDLTQISVEDCLTKLEWSQHKDVGRPMTIRLQRFIQRLSGLLIQLMSTLLMNRPRQKRTFAKAYAPWNDLLDEAVQLGNEVSKAIDPMTFKTETFSSVVQYFIVYLQVQIIGSGFDLELYSNRERAVQYYLLSEVFREQEVILAKLLNLSGQTRVDNRALERLRILAQIHSVLCSTYALIYLCLYDIPKPASREEISAGAAFARRLKWLRRPAWCEQASFRITQTAPKQEVIPELWTEWNELARSFLSLDHEKQNNSIQSHVDACSQHLRDLLASEDACASNLGSSGVNLDIEKRLASTCVHLTKLRQMPRSQWTLTSHPHQHPWYPS</sequence>
<accession>A0AAF0JDN4</accession>
<comment type="similarity">
    <text evidence="2">Belongs to the MAK10 family.</text>
</comment>
<dbReference type="InterPro" id="IPR057982">
    <property type="entry name" value="TPR_NAA35"/>
</dbReference>
<organism evidence="6 7">
    <name type="scientific">Malassezia psittaci</name>
    <dbReference type="NCBI Taxonomy" id="1821823"/>
    <lineage>
        <taxon>Eukaryota</taxon>
        <taxon>Fungi</taxon>
        <taxon>Dikarya</taxon>
        <taxon>Basidiomycota</taxon>
        <taxon>Ustilaginomycotina</taxon>
        <taxon>Malasseziomycetes</taxon>
        <taxon>Malasseziales</taxon>
        <taxon>Malasseziaceae</taxon>
        <taxon>Malassezia</taxon>
    </lineage>
</organism>
<keyword evidence="7" id="KW-1185">Reference proteome</keyword>
<gene>
    <name evidence="6" type="primary">MAK10</name>
    <name evidence="6" type="ORF">MPSI1_001488</name>
</gene>
<keyword evidence="3" id="KW-0963">Cytoplasm</keyword>
<dbReference type="Pfam" id="PF04112">
    <property type="entry name" value="Mak10"/>
    <property type="match status" value="1"/>
</dbReference>